<evidence type="ECO:0000259" key="7">
    <source>
        <dbReference type="PROSITE" id="PS50893"/>
    </source>
</evidence>
<keyword evidence="6" id="KW-0046">Antibiotic resistance</keyword>
<dbReference type="CDD" id="cd03230">
    <property type="entry name" value="ABC_DR_subfamily_A"/>
    <property type="match status" value="1"/>
</dbReference>
<dbReference type="PROSITE" id="PS00211">
    <property type="entry name" value="ABC_TRANSPORTER_1"/>
    <property type="match status" value="1"/>
</dbReference>
<sequence>MTAPPILIENLTKTFAPERGVMDVSMTVDEGEVCGFLGPNGAGKSTTIRCLMGLYRPNKGRAHMFGLDASSRNAERLRDVGYLPGELHFPEMLTGADILARFAHMRGLRDMTQRDELVDRLGVELDAPIHTLSKGNKQKLGIVSALMHKPRLLVLDEPTSGLDPLLQDTFATMMHEAVGEGRTVLLSSHDLAEVARLAHRVVIIRTGRIVVDDTIDALRATAPGSIELDFDHDVDVSALSQIPGVTIRTSTPRHVSLIHTGSVAPALTAIAALEPVSITARPAELDELFLRLYEGEDLQRAGTDGGSEGTAR</sequence>
<dbReference type="GO" id="GO:0046677">
    <property type="term" value="P:response to antibiotic"/>
    <property type="evidence" value="ECO:0007669"/>
    <property type="project" value="UniProtKB-KW"/>
</dbReference>
<keyword evidence="4" id="KW-0547">Nucleotide-binding</keyword>
<evidence type="ECO:0000256" key="6">
    <source>
        <dbReference type="ARBA" id="ARBA00023251"/>
    </source>
</evidence>
<dbReference type="GO" id="GO:0005886">
    <property type="term" value="C:plasma membrane"/>
    <property type="evidence" value="ECO:0007669"/>
    <property type="project" value="UniProtKB-SubCell"/>
</dbReference>
<evidence type="ECO:0000256" key="4">
    <source>
        <dbReference type="ARBA" id="ARBA00022741"/>
    </source>
</evidence>
<dbReference type="Gene3D" id="3.40.50.300">
    <property type="entry name" value="P-loop containing nucleotide triphosphate hydrolases"/>
    <property type="match status" value="1"/>
</dbReference>
<name>K6W8Q1_9ACTN</name>
<dbReference type="RefSeq" id="WP_006332692.1">
    <property type="nucleotide sequence ID" value="NZ_BAHC01000084.1"/>
</dbReference>
<comment type="caution">
    <text evidence="8">The sequence shown here is derived from an EMBL/GenBank/DDBJ whole genome shotgun (WGS) entry which is preliminary data.</text>
</comment>
<accession>K6W8Q1</accession>
<keyword evidence="9" id="KW-1185">Reference proteome</keyword>
<comment type="similarity">
    <text evidence="2">Belongs to the ABC transporter superfamily.</text>
</comment>
<dbReference type="AlphaFoldDB" id="K6W8Q1"/>
<dbReference type="GO" id="GO:0005524">
    <property type="term" value="F:ATP binding"/>
    <property type="evidence" value="ECO:0007669"/>
    <property type="project" value="UniProtKB-KW"/>
</dbReference>
<dbReference type="InterPro" id="IPR003439">
    <property type="entry name" value="ABC_transporter-like_ATP-bd"/>
</dbReference>
<gene>
    <name evidence="8" type="ORF">GORHZ_084_00540</name>
</gene>
<keyword evidence="5 8" id="KW-0067">ATP-binding</keyword>
<dbReference type="InterPro" id="IPR003593">
    <property type="entry name" value="AAA+_ATPase"/>
</dbReference>
<protein>
    <submittedName>
        <fullName evidence="8">Putative ABC transporter ATP-binding protein</fullName>
    </submittedName>
</protein>
<dbReference type="eggNOG" id="COG1131">
    <property type="taxonomic scope" value="Bacteria"/>
</dbReference>
<dbReference type="InterPro" id="IPR017871">
    <property type="entry name" value="ABC_transporter-like_CS"/>
</dbReference>
<evidence type="ECO:0000256" key="1">
    <source>
        <dbReference type="ARBA" id="ARBA00004202"/>
    </source>
</evidence>
<evidence type="ECO:0000256" key="3">
    <source>
        <dbReference type="ARBA" id="ARBA00022448"/>
    </source>
</evidence>
<dbReference type="SMART" id="SM00382">
    <property type="entry name" value="AAA"/>
    <property type="match status" value="1"/>
</dbReference>
<dbReference type="Pfam" id="PF00005">
    <property type="entry name" value="ABC_tran"/>
    <property type="match status" value="1"/>
</dbReference>
<dbReference type="SUPFAM" id="SSF52540">
    <property type="entry name" value="P-loop containing nucleoside triphosphate hydrolases"/>
    <property type="match status" value="1"/>
</dbReference>
<dbReference type="InterPro" id="IPR050763">
    <property type="entry name" value="ABC_transporter_ATP-binding"/>
</dbReference>
<dbReference type="Proteomes" id="UP000008363">
    <property type="component" value="Unassembled WGS sequence"/>
</dbReference>
<comment type="subcellular location">
    <subcellularLocation>
        <location evidence="1">Cell membrane</location>
        <topology evidence="1">Peripheral membrane protein</topology>
    </subcellularLocation>
</comment>
<dbReference type="STRING" id="1108045.GORHZ_084_00540"/>
<dbReference type="PROSITE" id="PS50893">
    <property type="entry name" value="ABC_TRANSPORTER_2"/>
    <property type="match status" value="1"/>
</dbReference>
<evidence type="ECO:0000313" key="8">
    <source>
        <dbReference type="EMBL" id="GAB90126.1"/>
    </source>
</evidence>
<evidence type="ECO:0000313" key="9">
    <source>
        <dbReference type="Proteomes" id="UP000008363"/>
    </source>
</evidence>
<organism evidence="8 9">
    <name type="scientific">Gordonia rhizosphera NBRC 16068</name>
    <dbReference type="NCBI Taxonomy" id="1108045"/>
    <lineage>
        <taxon>Bacteria</taxon>
        <taxon>Bacillati</taxon>
        <taxon>Actinomycetota</taxon>
        <taxon>Actinomycetes</taxon>
        <taxon>Mycobacteriales</taxon>
        <taxon>Gordoniaceae</taxon>
        <taxon>Gordonia</taxon>
    </lineage>
</organism>
<keyword evidence="3" id="KW-0813">Transport</keyword>
<dbReference type="PANTHER" id="PTHR42711">
    <property type="entry name" value="ABC TRANSPORTER ATP-BINDING PROTEIN"/>
    <property type="match status" value="1"/>
</dbReference>
<evidence type="ECO:0000256" key="2">
    <source>
        <dbReference type="ARBA" id="ARBA00005417"/>
    </source>
</evidence>
<dbReference type="GO" id="GO:0016887">
    <property type="term" value="F:ATP hydrolysis activity"/>
    <property type="evidence" value="ECO:0007669"/>
    <property type="project" value="InterPro"/>
</dbReference>
<evidence type="ECO:0000256" key="5">
    <source>
        <dbReference type="ARBA" id="ARBA00022840"/>
    </source>
</evidence>
<dbReference type="EMBL" id="BAHC01000084">
    <property type="protein sequence ID" value="GAB90126.1"/>
    <property type="molecule type" value="Genomic_DNA"/>
</dbReference>
<dbReference type="PANTHER" id="PTHR42711:SF5">
    <property type="entry name" value="ABC TRANSPORTER ATP-BINDING PROTEIN NATA"/>
    <property type="match status" value="1"/>
</dbReference>
<dbReference type="InterPro" id="IPR027417">
    <property type="entry name" value="P-loop_NTPase"/>
</dbReference>
<feature type="domain" description="ABC transporter" evidence="7">
    <location>
        <begin position="6"/>
        <end position="231"/>
    </location>
</feature>
<proteinExistence type="inferred from homology"/>
<reference evidence="8 9" key="1">
    <citation type="submission" date="2012-08" db="EMBL/GenBank/DDBJ databases">
        <title>Whole genome shotgun sequence of Gordonia rhizosphera NBRC 16068.</title>
        <authorList>
            <person name="Takarada H."/>
            <person name="Isaki S."/>
            <person name="Hosoyama A."/>
            <person name="Tsuchikane K."/>
            <person name="Katsumata H."/>
            <person name="Baba S."/>
            <person name="Ohji S."/>
            <person name="Yamazaki S."/>
            <person name="Fujita N."/>
        </authorList>
    </citation>
    <scope>NUCLEOTIDE SEQUENCE [LARGE SCALE GENOMIC DNA]</scope>
    <source>
        <strain evidence="8 9">NBRC 16068</strain>
    </source>
</reference>